<dbReference type="Pfam" id="PF13276">
    <property type="entry name" value="HTH_21"/>
    <property type="match status" value="1"/>
</dbReference>
<dbReference type="InterPro" id="IPR025948">
    <property type="entry name" value="HTH-like_dom"/>
</dbReference>
<dbReference type="InterPro" id="IPR050900">
    <property type="entry name" value="Transposase_IS3/IS150/IS904"/>
</dbReference>
<dbReference type="OrthoDB" id="289367at2"/>
<organism evidence="2 3">
    <name type="scientific">Mariniblastus fucicola</name>
    <dbReference type="NCBI Taxonomy" id="980251"/>
    <lineage>
        <taxon>Bacteria</taxon>
        <taxon>Pseudomonadati</taxon>
        <taxon>Planctomycetota</taxon>
        <taxon>Planctomycetia</taxon>
        <taxon>Pirellulales</taxon>
        <taxon>Pirellulaceae</taxon>
        <taxon>Mariniblastus</taxon>
    </lineage>
</organism>
<dbReference type="SUPFAM" id="SSF53098">
    <property type="entry name" value="Ribonuclease H-like"/>
    <property type="match status" value="1"/>
</dbReference>
<dbReference type="InterPro" id="IPR048020">
    <property type="entry name" value="Transpos_IS3"/>
</dbReference>
<evidence type="ECO:0000259" key="1">
    <source>
        <dbReference type="PROSITE" id="PS50994"/>
    </source>
</evidence>
<dbReference type="EMBL" id="CP042912">
    <property type="protein sequence ID" value="QEG22085.1"/>
    <property type="molecule type" value="Genomic_DNA"/>
</dbReference>
<dbReference type="GO" id="GO:0015074">
    <property type="term" value="P:DNA integration"/>
    <property type="evidence" value="ECO:0007669"/>
    <property type="project" value="InterPro"/>
</dbReference>
<dbReference type="PANTHER" id="PTHR46889:SF4">
    <property type="entry name" value="TRANSPOSASE INSO FOR INSERTION SEQUENCE ELEMENT IS911B-RELATED"/>
    <property type="match status" value="1"/>
</dbReference>
<protein>
    <submittedName>
        <fullName evidence="2">Integrase core domain protein</fullName>
    </submittedName>
</protein>
<dbReference type="InterPro" id="IPR001584">
    <property type="entry name" value="Integrase_cat-core"/>
</dbReference>
<sequence length="294" mass="34025">MKYAWIKQHRDQYCITLMCEIFGVSKSGYYDSIDRPESKRAVRSRAIRESVKQVYEESGQIYGSYKIAEELANDAQLETACRNTVATAMREMGLKSCVSRQFKPTTTKSDPDKKPAENLLSQEFDAEAPNRKWVADITYLPTAGGWVYLAVVLDLFSRKVVGWQMSDRLTTQIVTEALRKAIESRRPESGTLLHHSDRGCQYTSDAFQGILRTLNIQCSMSRTGCCYDNAVMERFFWSLKHEWTKHRRYGNLEEARMSVFKYIEAFYNSKRIHQTLGYQTPEEFERNYRAALAA</sequence>
<dbReference type="Pfam" id="PF00665">
    <property type="entry name" value="rve"/>
    <property type="match status" value="1"/>
</dbReference>
<dbReference type="PANTHER" id="PTHR46889">
    <property type="entry name" value="TRANSPOSASE INSF FOR INSERTION SEQUENCE IS3B-RELATED"/>
    <property type="match status" value="1"/>
</dbReference>
<accession>A0A5B9P9Z2</accession>
<keyword evidence="3" id="KW-1185">Reference proteome</keyword>
<dbReference type="PROSITE" id="PS50994">
    <property type="entry name" value="INTEGRASE"/>
    <property type="match status" value="1"/>
</dbReference>
<evidence type="ECO:0000313" key="2">
    <source>
        <dbReference type="EMBL" id="QEG22085.1"/>
    </source>
</evidence>
<feature type="domain" description="Integrase catalytic" evidence="1">
    <location>
        <begin position="125"/>
        <end position="288"/>
    </location>
</feature>
<dbReference type="RefSeq" id="WP_148618758.1">
    <property type="nucleotide sequence ID" value="NZ_CP042912.1"/>
</dbReference>
<dbReference type="InterPro" id="IPR036397">
    <property type="entry name" value="RNaseH_sf"/>
</dbReference>
<proteinExistence type="predicted"/>
<dbReference type="Proteomes" id="UP000322214">
    <property type="component" value="Chromosome"/>
</dbReference>
<evidence type="ECO:0000313" key="3">
    <source>
        <dbReference type="Proteomes" id="UP000322214"/>
    </source>
</evidence>
<dbReference type="AlphaFoldDB" id="A0A5B9P9Z2"/>
<dbReference type="Pfam" id="PF13333">
    <property type="entry name" value="rve_2"/>
    <property type="match status" value="1"/>
</dbReference>
<dbReference type="KEGG" id="mff:MFFC18_19460"/>
<gene>
    <name evidence="2" type="ORF">MFFC18_19460</name>
</gene>
<reference evidence="2 3" key="1">
    <citation type="submission" date="2019-08" db="EMBL/GenBank/DDBJ databases">
        <title>Deep-cultivation of Planctomycetes and their phenomic and genomic characterization uncovers novel biology.</title>
        <authorList>
            <person name="Wiegand S."/>
            <person name="Jogler M."/>
            <person name="Boedeker C."/>
            <person name="Pinto D."/>
            <person name="Vollmers J."/>
            <person name="Rivas-Marin E."/>
            <person name="Kohn T."/>
            <person name="Peeters S.H."/>
            <person name="Heuer A."/>
            <person name="Rast P."/>
            <person name="Oberbeckmann S."/>
            <person name="Bunk B."/>
            <person name="Jeske O."/>
            <person name="Meyerdierks A."/>
            <person name="Storesund J.E."/>
            <person name="Kallscheuer N."/>
            <person name="Luecker S."/>
            <person name="Lage O.M."/>
            <person name="Pohl T."/>
            <person name="Merkel B.J."/>
            <person name="Hornburger P."/>
            <person name="Mueller R.-W."/>
            <person name="Bruemmer F."/>
            <person name="Labrenz M."/>
            <person name="Spormann A.M."/>
            <person name="Op den Camp H."/>
            <person name="Overmann J."/>
            <person name="Amann R."/>
            <person name="Jetten M.S.M."/>
            <person name="Mascher T."/>
            <person name="Medema M.H."/>
            <person name="Devos D.P."/>
            <person name="Kaster A.-K."/>
            <person name="Ovreas L."/>
            <person name="Rohde M."/>
            <person name="Galperin M.Y."/>
            <person name="Jogler C."/>
        </authorList>
    </citation>
    <scope>NUCLEOTIDE SEQUENCE [LARGE SCALE GENOMIC DNA]</scope>
    <source>
        <strain evidence="2 3">FC18</strain>
    </source>
</reference>
<dbReference type="InterPro" id="IPR012337">
    <property type="entry name" value="RNaseH-like_sf"/>
</dbReference>
<dbReference type="Gene3D" id="3.30.420.10">
    <property type="entry name" value="Ribonuclease H-like superfamily/Ribonuclease H"/>
    <property type="match status" value="1"/>
</dbReference>
<dbReference type="NCBIfam" id="NF033516">
    <property type="entry name" value="transpos_IS3"/>
    <property type="match status" value="1"/>
</dbReference>
<dbReference type="GO" id="GO:0003676">
    <property type="term" value="F:nucleic acid binding"/>
    <property type="evidence" value="ECO:0007669"/>
    <property type="project" value="InterPro"/>
</dbReference>
<name>A0A5B9P9Z2_9BACT</name>